<dbReference type="Proteomes" id="UP000622317">
    <property type="component" value="Unassembled WGS sequence"/>
</dbReference>
<keyword evidence="6 11" id="KW-0798">TonB box</keyword>
<evidence type="ECO:0000259" key="14">
    <source>
        <dbReference type="Pfam" id="PF07715"/>
    </source>
</evidence>
<evidence type="ECO:0000256" key="8">
    <source>
        <dbReference type="ARBA" id="ARBA00023170"/>
    </source>
</evidence>
<evidence type="ECO:0000256" key="2">
    <source>
        <dbReference type="ARBA" id="ARBA00022448"/>
    </source>
</evidence>
<keyword evidence="2 10" id="KW-0813">Transport</keyword>
<comment type="subcellular location">
    <subcellularLocation>
        <location evidence="1 10">Cell outer membrane</location>
        <topology evidence="1 10">Multi-pass membrane protein</topology>
    </subcellularLocation>
</comment>
<proteinExistence type="inferred from homology"/>
<feature type="signal peptide" evidence="12">
    <location>
        <begin position="1"/>
        <end position="20"/>
    </location>
</feature>
<dbReference type="InterPro" id="IPR000531">
    <property type="entry name" value="Beta-barrel_TonB"/>
</dbReference>
<feature type="domain" description="TonB-dependent receptor plug" evidence="14">
    <location>
        <begin position="49"/>
        <end position="161"/>
    </location>
</feature>
<dbReference type="GO" id="GO:0015344">
    <property type="term" value="F:siderophore uptake transmembrane transporter activity"/>
    <property type="evidence" value="ECO:0007669"/>
    <property type="project" value="TreeGrafter"/>
</dbReference>
<keyword evidence="3 10" id="KW-1134">Transmembrane beta strand</keyword>
<evidence type="ECO:0000256" key="10">
    <source>
        <dbReference type="PROSITE-ProRule" id="PRU01360"/>
    </source>
</evidence>
<keyword evidence="16" id="KW-1185">Reference proteome</keyword>
<keyword evidence="9 10" id="KW-0998">Cell outer membrane</keyword>
<dbReference type="GO" id="GO:0044718">
    <property type="term" value="P:siderophore transmembrane transport"/>
    <property type="evidence" value="ECO:0007669"/>
    <property type="project" value="TreeGrafter"/>
</dbReference>
<dbReference type="PROSITE" id="PS52016">
    <property type="entry name" value="TONB_DEPENDENT_REC_3"/>
    <property type="match status" value="1"/>
</dbReference>
<protein>
    <submittedName>
        <fullName evidence="15">TonB-dependent receptor</fullName>
    </submittedName>
</protein>
<dbReference type="AlphaFoldDB" id="A0A927FCK7"/>
<evidence type="ECO:0000259" key="13">
    <source>
        <dbReference type="Pfam" id="PF00593"/>
    </source>
</evidence>
<keyword evidence="7 10" id="KW-0472">Membrane</keyword>
<feature type="chain" id="PRO_5037853520" evidence="12">
    <location>
        <begin position="21"/>
        <end position="672"/>
    </location>
</feature>
<dbReference type="PANTHER" id="PTHR30069:SF29">
    <property type="entry name" value="HEMOGLOBIN AND HEMOGLOBIN-HAPTOGLOBIN-BINDING PROTEIN 1-RELATED"/>
    <property type="match status" value="1"/>
</dbReference>
<comment type="similarity">
    <text evidence="10 11">Belongs to the TonB-dependent receptor family.</text>
</comment>
<keyword evidence="5 12" id="KW-0732">Signal</keyword>
<dbReference type="Gene3D" id="2.40.170.20">
    <property type="entry name" value="TonB-dependent receptor, beta-barrel domain"/>
    <property type="match status" value="1"/>
</dbReference>
<evidence type="ECO:0000256" key="12">
    <source>
        <dbReference type="SAM" id="SignalP"/>
    </source>
</evidence>
<evidence type="ECO:0000256" key="3">
    <source>
        <dbReference type="ARBA" id="ARBA00022452"/>
    </source>
</evidence>
<evidence type="ECO:0000256" key="4">
    <source>
        <dbReference type="ARBA" id="ARBA00022692"/>
    </source>
</evidence>
<organism evidence="15 16">
    <name type="scientific">Pelagicoccus enzymogenes</name>
    <dbReference type="NCBI Taxonomy" id="2773457"/>
    <lineage>
        <taxon>Bacteria</taxon>
        <taxon>Pseudomonadati</taxon>
        <taxon>Verrucomicrobiota</taxon>
        <taxon>Opitutia</taxon>
        <taxon>Puniceicoccales</taxon>
        <taxon>Pelagicoccaceae</taxon>
        <taxon>Pelagicoccus</taxon>
    </lineage>
</organism>
<evidence type="ECO:0000256" key="1">
    <source>
        <dbReference type="ARBA" id="ARBA00004571"/>
    </source>
</evidence>
<evidence type="ECO:0000256" key="5">
    <source>
        <dbReference type="ARBA" id="ARBA00022729"/>
    </source>
</evidence>
<dbReference type="InterPro" id="IPR037066">
    <property type="entry name" value="Plug_dom_sf"/>
</dbReference>
<dbReference type="RefSeq" id="WP_191618963.1">
    <property type="nucleotide sequence ID" value="NZ_JACYFG010000051.1"/>
</dbReference>
<comment type="caution">
    <text evidence="15">The sequence shown here is derived from an EMBL/GenBank/DDBJ whole genome shotgun (WGS) entry which is preliminary data.</text>
</comment>
<keyword evidence="4 10" id="KW-0812">Transmembrane</keyword>
<dbReference type="Gene3D" id="2.170.130.10">
    <property type="entry name" value="TonB-dependent receptor, plug domain"/>
    <property type="match status" value="1"/>
</dbReference>
<dbReference type="InterPro" id="IPR036942">
    <property type="entry name" value="Beta-barrel_TonB_sf"/>
</dbReference>
<dbReference type="EMBL" id="JACYFG010000051">
    <property type="protein sequence ID" value="MBD5781885.1"/>
    <property type="molecule type" value="Genomic_DNA"/>
</dbReference>
<reference evidence="15" key="1">
    <citation type="submission" date="2020-09" db="EMBL/GenBank/DDBJ databases">
        <title>Pelagicoccus enzymogenes sp. nov. with an EPS production, isolated from marine sediment.</title>
        <authorList>
            <person name="Feng X."/>
        </authorList>
    </citation>
    <scope>NUCLEOTIDE SEQUENCE</scope>
    <source>
        <strain evidence="15">NFK12</strain>
    </source>
</reference>
<gene>
    <name evidence="15" type="ORF">IEN85_20460</name>
</gene>
<dbReference type="PANTHER" id="PTHR30069">
    <property type="entry name" value="TONB-DEPENDENT OUTER MEMBRANE RECEPTOR"/>
    <property type="match status" value="1"/>
</dbReference>
<evidence type="ECO:0000256" key="7">
    <source>
        <dbReference type="ARBA" id="ARBA00023136"/>
    </source>
</evidence>
<sequence length="672" mass="73744">MLKRFLILALLSLSPAASQGEESTDLMELSLEELLDMEVVSATISPKKLNTVPASVTIFNSQEINNMGLSTLEELLNFAPGYQSAKRGDSSLATPYSARGRAIGTSTSEVIVLLDGRRIDNATSGGQSSSIPGLSLANIETVEFLRGPASSLYGSNAFLGVINLTSSRERNDLSVSIGSHRTVSAQANFSQSNAQGLTVSLHANLSDSDGESFRLFNNFTGQQQLARTPHQTVDVDLHFSLGATSLSLLHAERKNDSFLIAGNLSPEINRNSRDFSMLSFEHALASELFDSLKLSAGLKAQETFTQTQTTPFGALASISQPSSDQPVILKAKVEEYEPWFRLDGSYASNSNQSIVFGIEYRNPQLEPNGILGNYDIAALSQSDFPVDYYQGEFLSISDSDKRSDDIFGTYFQFENTFANSNTLTLGFRYDDFSYASARLSPRVAYVHPFLDSAFLKLVWGEAYRTPKLSERVESTNNVQTGNSALKPETVTTTELILGGNWRNAYASVSLFENTFRDAIVQTFVDDIRTFRNAHQEGSSGIEAETFLQLGEHSTLRLSATHFFDLPQSSFRDSRNLASLSYNRSAENWNINLGAVYHSSQRNPSPVAGQHEKLPGYATVNATFSYRIRNSDTISLKAHNAFDKTYYTASQSILPGGAPNPGRSITATYTIRW</sequence>
<feature type="domain" description="TonB-dependent receptor-like beta-barrel" evidence="13">
    <location>
        <begin position="262"/>
        <end position="639"/>
    </location>
</feature>
<dbReference type="Pfam" id="PF00593">
    <property type="entry name" value="TonB_dep_Rec_b-barrel"/>
    <property type="match status" value="1"/>
</dbReference>
<accession>A0A927FCK7</accession>
<dbReference type="Pfam" id="PF07715">
    <property type="entry name" value="Plug"/>
    <property type="match status" value="1"/>
</dbReference>
<dbReference type="InterPro" id="IPR012910">
    <property type="entry name" value="Plug_dom"/>
</dbReference>
<keyword evidence="8 15" id="KW-0675">Receptor</keyword>
<dbReference type="InterPro" id="IPR039426">
    <property type="entry name" value="TonB-dep_rcpt-like"/>
</dbReference>
<name>A0A927FCK7_9BACT</name>
<evidence type="ECO:0000256" key="9">
    <source>
        <dbReference type="ARBA" id="ARBA00023237"/>
    </source>
</evidence>
<evidence type="ECO:0000313" key="16">
    <source>
        <dbReference type="Proteomes" id="UP000622317"/>
    </source>
</evidence>
<evidence type="ECO:0000256" key="6">
    <source>
        <dbReference type="ARBA" id="ARBA00023077"/>
    </source>
</evidence>
<dbReference type="SUPFAM" id="SSF56935">
    <property type="entry name" value="Porins"/>
    <property type="match status" value="1"/>
</dbReference>
<evidence type="ECO:0000313" key="15">
    <source>
        <dbReference type="EMBL" id="MBD5781885.1"/>
    </source>
</evidence>
<dbReference type="GO" id="GO:0009279">
    <property type="term" value="C:cell outer membrane"/>
    <property type="evidence" value="ECO:0007669"/>
    <property type="project" value="UniProtKB-SubCell"/>
</dbReference>
<evidence type="ECO:0000256" key="11">
    <source>
        <dbReference type="RuleBase" id="RU003357"/>
    </source>
</evidence>